<accession>A0ABM8BZ30</accession>
<protein>
    <submittedName>
        <fullName evidence="1">Uncharacterized protein</fullName>
    </submittedName>
</protein>
<reference evidence="1 2" key="1">
    <citation type="journal article" date="2022" name="Front. Microbiol.">
        <title>Male-killing mechanisms vary between Spiroplasma species.</title>
        <authorList>
            <person name="Arai H."/>
            <person name="Inoue M."/>
            <person name="Kageyama D."/>
        </authorList>
    </citation>
    <scope>NUCLEOTIDE SEQUENCE [LARGE SCALE GENOMIC DNA]</scope>
    <source>
        <strain evidence="2">sHm</strain>
    </source>
</reference>
<evidence type="ECO:0000313" key="2">
    <source>
        <dbReference type="Proteomes" id="UP001163387"/>
    </source>
</evidence>
<sequence>MEKEIDVAYVLSPLDTVTNVNDKSVFSIKTHLVLINKILKSK</sequence>
<proteinExistence type="predicted"/>
<evidence type="ECO:0000313" key="1">
    <source>
        <dbReference type="EMBL" id="BDT05144.1"/>
    </source>
</evidence>
<organism evidence="1 2">
    <name type="scientific">Spiroplasma ixodetis</name>
    <dbReference type="NCBI Taxonomy" id="2141"/>
    <lineage>
        <taxon>Bacteria</taxon>
        <taxon>Bacillati</taxon>
        <taxon>Mycoplasmatota</taxon>
        <taxon>Mollicutes</taxon>
        <taxon>Entomoplasmatales</taxon>
        <taxon>Spiroplasmataceae</taxon>
        <taxon>Spiroplasma</taxon>
    </lineage>
</organism>
<dbReference type="Proteomes" id="UP001163387">
    <property type="component" value="Chromosome"/>
</dbReference>
<keyword evidence="2" id="KW-1185">Reference proteome</keyword>
<dbReference type="EMBL" id="AP026933">
    <property type="protein sequence ID" value="BDT05144.1"/>
    <property type="molecule type" value="Genomic_DNA"/>
</dbReference>
<name>A0ABM8BZ30_9MOLU</name>
<gene>
    <name evidence="1" type="ORF">SHM_27900</name>
</gene>